<reference evidence="1 2" key="1">
    <citation type="submission" date="2021-02" db="EMBL/GenBank/DDBJ databases">
        <authorList>
            <person name="Park J.-S."/>
        </authorList>
    </citation>
    <scope>NUCLEOTIDE SEQUENCE [LARGE SCALE GENOMIC DNA]</scope>
    <source>
        <strain evidence="1 2">188UL20-2</strain>
    </source>
</reference>
<dbReference type="Proteomes" id="UP000809621">
    <property type="component" value="Unassembled WGS sequence"/>
</dbReference>
<name>A0ABS2HN98_9VIBR</name>
<keyword evidence="2" id="KW-1185">Reference proteome</keyword>
<organism evidence="1 2">
    <name type="scientific">Vibrio ulleungensis</name>
    <dbReference type="NCBI Taxonomy" id="2807619"/>
    <lineage>
        <taxon>Bacteria</taxon>
        <taxon>Pseudomonadati</taxon>
        <taxon>Pseudomonadota</taxon>
        <taxon>Gammaproteobacteria</taxon>
        <taxon>Vibrionales</taxon>
        <taxon>Vibrionaceae</taxon>
        <taxon>Vibrio</taxon>
    </lineage>
</organism>
<evidence type="ECO:0000313" key="1">
    <source>
        <dbReference type="EMBL" id="MBM7037351.1"/>
    </source>
</evidence>
<accession>A0ABS2HN98</accession>
<evidence type="ECO:0000313" key="2">
    <source>
        <dbReference type="Proteomes" id="UP000809621"/>
    </source>
</evidence>
<proteinExistence type="predicted"/>
<dbReference type="RefSeq" id="WP_205158891.1">
    <property type="nucleotide sequence ID" value="NZ_JAFEUM010000005.1"/>
</dbReference>
<sequence length="63" mass="7189">MQTDKIKPGMRVEVPQGIGDVLVIDHAYDTVLVQGEHPEQQWAVHSGDIVSNEQLHIECDRYY</sequence>
<protein>
    <submittedName>
        <fullName evidence="1">Uncharacterized protein</fullName>
    </submittedName>
</protein>
<dbReference type="EMBL" id="JAFEUM010000005">
    <property type="protein sequence ID" value="MBM7037351.1"/>
    <property type="molecule type" value="Genomic_DNA"/>
</dbReference>
<gene>
    <name evidence="1" type="ORF">JQC93_13130</name>
</gene>
<comment type="caution">
    <text evidence="1">The sequence shown here is derived from an EMBL/GenBank/DDBJ whole genome shotgun (WGS) entry which is preliminary data.</text>
</comment>